<name>A0A811M9E3_9POAL</name>
<evidence type="ECO:0000256" key="1">
    <source>
        <dbReference type="ARBA" id="ARBA00004141"/>
    </source>
</evidence>
<keyword evidence="4" id="KW-0472">Membrane</keyword>
<dbReference type="PANTHER" id="PTHR17920">
    <property type="entry name" value="TRANSMEMBRANE AND COILED-COIL DOMAIN-CONTAINING PROTEIN 4 TMCO4"/>
    <property type="match status" value="1"/>
</dbReference>
<comment type="caution">
    <text evidence="6">The sequence shown here is derived from an EMBL/GenBank/DDBJ whole genome shotgun (WGS) entry which is preliminary data.</text>
</comment>
<organism evidence="6 7">
    <name type="scientific">Miscanthus lutarioriparius</name>
    <dbReference type="NCBI Taxonomy" id="422564"/>
    <lineage>
        <taxon>Eukaryota</taxon>
        <taxon>Viridiplantae</taxon>
        <taxon>Streptophyta</taxon>
        <taxon>Embryophyta</taxon>
        <taxon>Tracheophyta</taxon>
        <taxon>Spermatophyta</taxon>
        <taxon>Magnoliopsida</taxon>
        <taxon>Liliopsida</taxon>
        <taxon>Poales</taxon>
        <taxon>Poaceae</taxon>
        <taxon>PACMAD clade</taxon>
        <taxon>Panicoideae</taxon>
        <taxon>Andropogonodae</taxon>
        <taxon>Andropogoneae</taxon>
        <taxon>Saccharinae</taxon>
        <taxon>Miscanthus</taxon>
    </lineage>
</organism>
<evidence type="ECO:0000256" key="4">
    <source>
        <dbReference type="ARBA" id="ARBA00023136"/>
    </source>
</evidence>
<keyword evidence="7" id="KW-1185">Reference proteome</keyword>
<accession>A0A811M9E3</accession>
<feature type="signal peptide" evidence="5">
    <location>
        <begin position="1"/>
        <end position="19"/>
    </location>
</feature>
<keyword evidence="2" id="KW-0812">Transmembrane</keyword>
<dbReference type="Proteomes" id="UP000604825">
    <property type="component" value="Unassembled WGS sequence"/>
</dbReference>
<evidence type="ECO:0000313" key="7">
    <source>
        <dbReference type="Proteomes" id="UP000604825"/>
    </source>
</evidence>
<comment type="subcellular location">
    <subcellularLocation>
        <location evidence="1">Membrane</location>
        <topology evidence="1">Multi-pass membrane protein</topology>
    </subcellularLocation>
</comment>
<keyword evidence="3" id="KW-1133">Transmembrane helix</keyword>
<dbReference type="AlphaFoldDB" id="A0A811M9E3"/>
<evidence type="ECO:0000313" key="6">
    <source>
        <dbReference type="EMBL" id="CAD6201604.1"/>
    </source>
</evidence>
<reference evidence="6" key="1">
    <citation type="submission" date="2020-10" db="EMBL/GenBank/DDBJ databases">
        <authorList>
            <person name="Han B."/>
            <person name="Lu T."/>
            <person name="Zhao Q."/>
            <person name="Huang X."/>
            <person name="Zhao Y."/>
        </authorList>
    </citation>
    <scope>NUCLEOTIDE SEQUENCE</scope>
</reference>
<keyword evidence="5" id="KW-0732">Signal</keyword>
<proteinExistence type="predicted"/>
<evidence type="ECO:0000256" key="5">
    <source>
        <dbReference type="SAM" id="SignalP"/>
    </source>
</evidence>
<sequence>MALLYALLSACIADKPVSQEEEDRKSSLFTKGYDARHRVALRLIAAWLDVKWIKMDCIPDNISNEILNILASLGHTTPGDTYALILFDPTGLAAPAIAAGFGALAPTLGTLVPFIGASGFAAMAAAAGSVAGSVAVAASFGAAGAGLTGTKMARRIGKVKEFEFKPIGDNHNQGRLAVGILVSGFAFDEEDFCKPWEGWKDNLEKYILQWESKHLIAVSTAIQDWLTSRLAMELMKQGKCKLSTFFPDSKLVRPVTLVGFSLGVRVIFKCLQVDVTELVDGHSSYLSAAQQILERLELNTYYPVFVPLPEARK</sequence>
<dbReference type="PANTHER" id="PTHR17920:SF3">
    <property type="entry name" value="TRANSMEMBRANE AND COILED-COIL DOMAIN-CONTAINING PROTEIN 4"/>
    <property type="match status" value="1"/>
</dbReference>
<dbReference type="OrthoDB" id="277931at2759"/>
<feature type="chain" id="PRO_5032782024" evidence="5">
    <location>
        <begin position="20"/>
        <end position="313"/>
    </location>
</feature>
<dbReference type="GO" id="GO:0016020">
    <property type="term" value="C:membrane"/>
    <property type="evidence" value="ECO:0007669"/>
    <property type="project" value="UniProtKB-SubCell"/>
</dbReference>
<evidence type="ECO:0000256" key="3">
    <source>
        <dbReference type="ARBA" id="ARBA00022989"/>
    </source>
</evidence>
<dbReference type="Pfam" id="PF05277">
    <property type="entry name" value="DUF726"/>
    <property type="match status" value="2"/>
</dbReference>
<gene>
    <name evidence="6" type="ORF">NCGR_LOCUS99</name>
</gene>
<dbReference type="EMBL" id="CAJGYO010000001">
    <property type="protein sequence ID" value="CAD6201604.1"/>
    <property type="molecule type" value="Genomic_DNA"/>
</dbReference>
<dbReference type="InterPro" id="IPR007941">
    <property type="entry name" value="DUF726"/>
</dbReference>
<protein>
    <submittedName>
        <fullName evidence="6">Uncharacterized protein</fullName>
    </submittedName>
</protein>
<evidence type="ECO:0000256" key="2">
    <source>
        <dbReference type="ARBA" id="ARBA00022692"/>
    </source>
</evidence>